<evidence type="ECO:0000256" key="1">
    <source>
        <dbReference type="SAM" id="SignalP"/>
    </source>
</evidence>
<dbReference type="AlphaFoldDB" id="A0A1I7YR46"/>
<keyword evidence="1" id="KW-0732">Signal</keyword>
<feature type="chain" id="PRO_5009312524" evidence="1">
    <location>
        <begin position="17"/>
        <end position="178"/>
    </location>
</feature>
<organism evidence="2 3">
    <name type="scientific">Steinernema glaseri</name>
    <dbReference type="NCBI Taxonomy" id="37863"/>
    <lineage>
        <taxon>Eukaryota</taxon>
        <taxon>Metazoa</taxon>
        <taxon>Ecdysozoa</taxon>
        <taxon>Nematoda</taxon>
        <taxon>Chromadorea</taxon>
        <taxon>Rhabditida</taxon>
        <taxon>Tylenchina</taxon>
        <taxon>Panagrolaimomorpha</taxon>
        <taxon>Strongyloidoidea</taxon>
        <taxon>Steinernematidae</taxon>
        <taxon>Steinernema</taxon>
    </lineage>
</organism>
<dbReference type="WBParaSite" id="L893_g18634.t1">
    <property type="protein sequence ID" value="L893_g18634.t1"/>
    <property type="gene ID" value="L893_g18634"/>
</dbReference>
<accession>A0A1I7YR46</accession>
<sequence>MRLLPVLCCLVASAYCFSIDGLKGKELWKTVSNMSPEDIDEVARIIAENREKVGDRMRKEHAAIYEQNRLAIDKTKKYVKHEPHKYAVEATCRHLWIGSPMHLLPVLCCLVASAYCFSIDGLKGKELWKTVSNMSPEDIDEVARIIAENSEKVGDRMRKEHAAIYEQNRLAIDKAKES</sequence>
<protein>
    <submittedName>
        <fullName evidence="3">Cytochrome b-c1 complex subunit 9</fullName>
    </submittedName>
</protein>
<dbReference type="Proteomes" id="UP000095287">
    <property type="component" value="Unplaced"/>
</dbReference>
<evidence type="ECO:0000313" key="3">
    <source>
        <dbReference type="WBParaSite" id="L893_g18634.t1"/>
    </source>
</evidence>
<reference evidence="3" key="1">
    <citation type="submission" date="2016-11" db="UniProtKB">
        <authorList>
            <consortium name="WormBaseParasite"/>
        </authorList>
    </citation>
    <scope>IDENTIFICATION</scope>
</reference>
<proteinExistence type="predicted"/>
<name>A0A1I7YR46_9BILA</name>
<keyword evidence="2" id="KW-1185">Reference proteome</keyword>
<evidence type="ECO:0000313" key="2">
    <source>
        <dbReference type="Proteomes" id="UP000095287"/>
    </source>
</evidence>
<feature type="signal peptide" evidence="1">
    <location>
        <begin position="1"/>
        <end position="16"/>
    </location>
</feature>